<dbReference type="AlphaFoldDB" id="A0A3S0YNP8"/>
<comment type="caution">
    <text evidence="1">The sequence shown here is derived from an EMBL/GenBank/DDBJ whole genome shotgun (WGS) entry which is preliminary data.</text>
</comment>
<dbReference type="EMBL" id="RZHD01000004">
    <property type="protein sequence ID" value="RUR47672.1"/>
    <property type="molecule type" value="Genomic_DNA"/>
</dbReference>
<evidence type="ECO:0000313" key="2">
    <source>
        <dbReference type="Proteomes" id="UP000286912"/>
    </source>
</evidence>
<evidence type="ECO:0000313" key="1">
    <source>
        <dbReference type="EMBL" id="RUR47672.1"/>
    </source>
</evidence>
<organism evidence="1 2">
    <name type="scientific">Vreelandella populi</name>
    <dbReference type="NCBI Taxonomy" id="2498858"/>
    <lineage>
        <taxon>Bacteria</taxon>
        <taxon>Pseudomonadati</taxon>
        <taxon>Pseudomonadota</taxon>
        <taxon>Gammaproteobacteria</taxon>
        <taxon>Oceanospirillales</taxon>
        <taxon>Halomonadaceae</taxon>
        <taxon>Vreelandella</taxon>
    </lineage>
</organism>
<evidence type="ECO:0008006" key="3">
    <source>
        <dbReference type="Google" id="ProtNLM"/>
    </source>
</evidence>
<dbReference type="Proteomes" id="UP000286912">
    <property type="component" value="Unassembled WGS sequence"/>
</dbReference>
<proteinExistence type="predicted"/>
<dbReference type="Pfam" id="PF11390">
    <property type="entry name" value="FdsD"/>
    <property type="match status" value="1"/>
</dbReference>
<accession>A0A3S0YNP8</accession>
<sequence length="83" mass="9126">MSTNNDANLIRMTNQIATNLGGGRDEETAAAAVCRHLETFWARPMKQRLVANLALEGIEFSPLARRATTLLAAKLSEQQSITR</sequence>
<name>A0A3S0YNP8_9GAMM</name>
<protein>
    <recommendedName>
        <fullName evidence="3">Formate dehydrogenase</fullName>
    </recommendedName>
</protein>
<gene>
    <name evidence="1" type="ORF">ELY37_05275</name>
</gene>
<keyword evidence="2" id="KW-1185">Reference proteome</keyword>
<dbReference type="InterPro" id="IPR021074">
    <property type="entry name" value="Formate_DH_dsu"/>
</dbReference>
<dbReference type="OrthoDB" id="8527650at2"/>
<reference evidence="1 2" key="1">
    <citation type="submission" date="2018-12" db="EMBL/GenBank/DDBJ databases">
        <title>three novel Halomonas strain isolated from plants.</title>
        <authorList>
            <person name="Sun C."/>
        </authorList>
    </citation>
    <scope>NUCLEOTIDE SEQUENCE [LARGE SCALE GENOMIC DNA]</scope>
    <source>
        <strain evidence="1 2">RC</strain>
    </source>
</reference>
<dbReference type="RefSeq" id="WP_126952243.1">
    <property type="nucleotide sequence ID" value="NZ_RZHC01000012.1"/>
</dbReference>